<dbReference type="PANTHER" id="PTHR38731">
    <property type="entry name" value="LIPL45-RELATED LIPOPROTEIN-RELATED"/>
    <property type="match status" value="1"/>
</dbReference>
<dbReference type="Gene3D" id="2.60.120.1440">
    <property type="match status" value="1"/>
</dbReference>
<proteinExistence type="predicted"/>
<dbReference type="EMBL" id="CP073355">
    <property type="protein sequence ID" value="URA10063.1"/>
    <property type="molecule type" value="Genomic_DNA"/>
</dbReference>
<evidence type="ECO:0000313" key="4">
    <source>
        <dbReference type="Proteomes" id="UP001056539"/>
    </source>
</evidence>
<sequence>MKRAIIASFFLIGLLFGNTVKVGNFIGNCQYSLDGQNWQNVEYDMEIPVSAYVRVPANNDSLELILGDGSSIQLIGNTVLQVASIQKDASSKSMLKLVLGKLFAKIPKKKGVVLEIETETAVAAVRGTRFGVSFFPSEGGLVVVSEGSVEVVDPARTQTPKLLKAGEKLLLPATVAPLPNPQPASPEEIISFDEEYKPTETPQKEPSPPVQPTTPLPSPEPSPKKETPAPQPKKGGFSFDWALGGENIDGQIWNKIVLSPVLRLGGFGVGLYIPIYFISLDDFGYPSRWYNYNEWDFASPVDSLHDLFLKIRFLEYQNKWLFFRIGSLPNMTLGHGILINNYANDLEFPAVRKIGGQLNLDFQRAGFEILTGNAFSWDMAGARFFIRPFYGTAFIGRLGIGVSGFYDRIPVALYTNQQIVFGYGADIDLPVFEISEDLYMVLYSDIATLGYQDKELGMSTNMKGFGWASGLKGSLVVLDFRAEYRYLKEGFLMSYVDSFYDASRSQKYARLLFTESEDYSGFLLEAGKTFKGLGWVSMRYEHLFPLYETNLTVNMNTLHMEAGLEKGVIKWGYGSIAYDRVNFNLGDLFTSFPGEGSIVSAQVYYAVSPGAFLGIQFKRYYEIDPLTGALTAKDTFGITTQMGF</sequence>
<reference evidence="3" key="1">
    <citation type="submission" date="2021-04" db="EMBL/GenBank/DDBJ databases">
        <authorList>
            <person name="Postec A."/>
        </authorList>
    </citation>
    <scope>NUCLEOTIDE SEQUENCE</scope>
    <source>
        <strain evidence="3">F1F22</strain>
    </source>
</reference>
<feature type="region of interest" description="Disordered" evidence="1">
    <location>
        <begin position="197"/>
        <end position="232"/>
    </location>
</feature>
<reference evidence="3" key="2">
    <citation type="submission" date="2022-06" db="EMBL/GenBank/DDBJ databases">
        <title>Thermospira aquatica gen. nov., sp. nov.</title>
        <authorList>
            <person name="Ben Ali Gam Z."/>
            <person name="Labat M."/>
        </authorList>
    </citation>
    <scope>NUCLEOTIDE SEQUENCE</scope>
    <source>
        <strain evidence="3">F1F22</strain>
    </source>
</reference>
<evidence type="ECO:0000259" key="2">
    <source>
        <dbReference type="Pfam" id="PF04773"/>
    </source>
</evidence>
<dbReference type="InterPro" id="IPR006860">
    <property type="entry name" value="FecR"/>
</dbReference>
<evidence type="ECO:0000256" key="1">
    <source>
        <dbReference type="SAM" id="MobiDB-lite"/>
    </source>
</evidence>
<feature type="compositionally biased region" description="Pro residues" evidence="1">
    <location>
        <begin position="205"/>
        <end position="221"/>
    </location>
</feature>
<protein>
    <submittedName>
        <fullName evidence="3">FecR domain-containing protein</fullName>
    </submittedName>
</protein>
<accession>A0AAX3BCP2</accession>
<organism evidence="3 4">
    <name type="scientific">Thermospira aquatica</name>
    <dbReference type="NCBI Taxonomy" id="2828656"/>
    <lineage>
        <taxon>Bacteria</taxon>
        <taxon>Pseudomonadati</taxon>
        <taxon>Spirochaetota</taxon>
        <taxon>Spirochaetia</taxon>
        <taxon>Brevinematales</taxon>
        <taxon>Thermospiraceae</taxon>
        <taxon>Thermospira</taxon>
    </lineage>
</organism>
<dbReference type="Proteomes" id="UP001056539">
    <property type="component" value="Chromosome"/>
</dbReference>
<evidence type="ECO:0000313" key="3">
    <source>
        <dbReference type="EMBL" id="URA10063.1"/>
    </source>
</evidence>
<name>A0AAX3BCP2_9SPIR</name>
<dbReference type="AlphaFoldDB" id="A0AAX3BCP2"/>
<dbReference type="Pfam" id="PF04773">
    <property type="entry name" value="FecR"/>
    <property type="match status" value="1"/>
</dbReference>
<dbReference type="RefSeq" id="WP_271435195.1">
    <property type="nucleotide sequence ID" value="NZ_CP073355.1"/>
</dbReference>
<dbReference type="KEGG" id="taqu:KDW03_11360"/>
<keyword evidence="4" id="KW-1185">Reference proteome</keyword>
<dbReference type="PANTHER" id="PTHR38731:SF1">
    <property type="entry name" value="FECR PROTEIN DOMAIN-CONTAINING PROTEIN"/>
    <property type="match status" value="1"/>
</dbReference>
<feature type="domain" description="FecR protein" evidence="2">
    <location>
        <begin position="58"/>
        <end position="150"/>
    </location>
</feature>
<gene>
    <name evidence="3" type="ORF">KDW03_11360</name>
</gene>